<dbReference type="PANTHER" id="PTHR43065:SF46">
    <property type="entry name" value="C4-DICARBOXYLATE TRANSPORT SENSOR PROTEIN DCTB"/>
    <property type="match status" value="1"/>
</dbReference>
<keyword evidence="8" id="KW-0902">Two-component regulatory system</keyword>
<evidence type="ECO:0000256" key="7">
    <source>
        <dbReference type="ARBA" id="ARBA00022840"/>
    </source>
</evidence>
<evidence type="ECO:0000313" key="16">
    <source>
        <dbReference type="Proteomes" id="UP000254266"/>
    </source>
</evidence>
<evidence type="ECO:0000256" key="5">
    <source>
        <dbReference type="ARBA" id="ARBA00022741"/>
    </source>
</evidence>
<dbReference type="InterPro" id="IPR004358">
    <property type="entry name" value="Sig_transdc_His_kin-like_C"/>
</dbReference>
<dbReference type="InterPro" id="IPR003661">
    <property type="entry name" value="HisK_dim/P_dom"/>
</dbReference>
<keyword evidence="3 9" id="KW-0597">Phosphoprotein</keyword>
<evidence type="ECO:0000256" key="10">
    <source>
        <dbReference type="SAM" id="Phobius"/>
    </source>
</evidence>
<keyword evidence="10" id="KW-0812">Transmembrane</keyword>
<name>A0A370DMW7_9GAMM</name>
<keyword evidence="16" id="KW-1185">Reference proteome</keyword>
<dbReference type="SMART" id="SM00448">
    <property type="entry name" value="REC"/>
    <property type="match status" value="1"/>
</dbReference>
<dbReference type="Pfam" id="PF00512">
    <property type="entry name" value="HisKA"/>
    <property type="match status" value="1"/>
</dbReference>
<dbReference type="InterPro" id="IPR011006">
    <property type="entry name" value="CheY-like_superfamily"/>
</dbReference>
<dbReference type="Gene3D" id="3.30.565.10">
    <property type="entry name" value="Histidine kinase-like ATPase, C-terminal domain"/>
    <property type="match status" value="1"/>
</dbReference>
<evidence type="ECO:0000256" key="6">
    <source>
        <dbReference type="ARBA" id="ARBA00022777"/>
    </source>
</evidence>
<dbReference type="EMBL" id="QFXC01000003">
    <property type="protein sequence ID" value="RDH85724.1"/>
    <property type="molecule type" value="Genomic_DNA"/>
</dbReference>
<keyword evidence="10" id="KW-1133">Transmembrane helix</keyword>
<evidence type="ECO:0000256" key="4">
    <source>
        <dbReference type="ARBA" id="ARBA00022679"/>
    </source>
</evidence>
<feature type="transmembrane region" description="Helical" evidence="10">
    <location>
        <begin position="12"/>
        <end position="34"/>
    </location>
</feature>
<dbReference type="Pfam" id="PF00072">
    <property type="entry name" value="Response_reg"/>
    <property type="match status" value="1"/>
</dbReference>
<dbReference type="EC" id="2.7.13.3" evidence="2"/>
<evidence type="ECO:0000256" key="8">
    <source>
        <dbReference type="ARBA" id="ARBA00023012"/>
    </source>
</evidence>
<feature type="domain" description="Histidine kinase" evidence="11">
    <location>
        <begin position="510"/>
        <end position="734"/>
    </location>
</feature>
<evidence type="ECO:0000256" key="1">
    <source>
        <dbReference type="ARBA" id="ARBA00000085"/>
    </source>
</evidence>
<dbReference type="SMART" id="SM00388">
    <property type="entry name" value="HisKA"/>
    <property type="match status" value="1"/>
</dbReference>
<dbReference type="InterPro" id="IPR003594">
    <property type="entry name" value="HATPase_dom"/>
</dbReference>
<keyword evidence="5" id="KW-0547">Nucleotide-binding</keyword>
<comment type="catalytic activity">
    <reaction evidence="1">
        <text>ATP + protein L-histidine = ADP + protein N-phospho-L-histidine.</text>
        <dbReference type="EC" id="2.7.13.3"/>
    </reaction>
</comment>
<dbReference type="Pfam" id="PF02518">
    <property type="entry name" value="HATPase_c"/>
    <property type="match status" value="1"/>
</dbReference>
<dbReference type="GO" id="GO:0000155">
    <property type="term" value="F:phosphorelay sensor kinase activity"/>
    <property type="evidence" value="ECO:0007669"/>
    <property type="project" value="InterPro"/>
</dbReference>
<dbReference type="InterPro" id="IPR036097">
    <property type="entry name" value="HisK_dim/P_sf"/>
</dbReference>
<dbReference type="PRINTS" id="PR00344">
    <property type="entry name" value="BCTRLSENSOR"/>
</dbReference>
<feature type="domain" description="PAS" evidence="13">
    <location>
        <begin position="369"/>
        <end position="422"/>
    </location>
</feature>
<keyword evidence="10" id="KW-0472">Membrane</keyword>
<feature type="modified residue" description="4-aspartylphosphate" evidence="9">
    <location>
        <position position="805"/>
    </location>
</feature>
<dbReference type="SUPFAM" id="SSF55785">
    <property type="entry name" value="PYP-like sensor domain (PAS domain)"/>
    <property type="match status" value="2"/>
</dbReference>
<dbReference type="InterPro" id="IPR000700">
    <property type="entry name" value="PAS-assoc_C"/>
</dbReference>
<evidence type="ECO:0000256" key="3">
    <source>
        <dbReference type="ARBA" id="ARBA00022553"/>
    </source>
</evidence>
<dbReference type="Gene3D" id="3.30.450.20">
    <property type="entry name" value="PAS domain"/>
    <property type="match status" value="2"/>
</dbReference>
<dbReference type="Gene3D" id="3.40.50.2300">
    <property type="match status" value="1"/>
</dbReference>
<evidence type="ECO:0000313" key="15">
    <source>
        <dbReference type="EMBL" id="RDH85724.1"/>
    </source>
</evidence>
<dbReference type="Gene3D" id="2.10.70.100">
    <property type="match status" value="1"/>
</dbReference>
<comment type="caution">
    <text evidence="15">The sequence shown here is derived from an EMBL/GenBank/DDBJ whole genome shotgun (WGS) entry which is preliminary data.</text>
</comment>
<dbReference type="AlphaFoldDB" id="A0A370DMW7"/>
<dbReference type="Gene3D" id="6.10.340.10">
    <property type="match status" value="1"/>
</dbReference>
<dbReference type="Pfam" id="PF13426">
    <property type="entry name" value="PAS_9"/>
    <property type="match status" value="1"/>
</dbReference>
<dbReference type="PROSITE" id="PS50112">
    <property type="entry name" value="PAS"/>
    <property type="match status" value="2"/>
</dbReference>
<evidence type="ECO:0000256" key="2">
    <source>
        <dbReference type="ARBA" id="ARBA00012438"/>
    </source>
</evidence>
<dbReference type="PANTHER" id="PTHR43065">
    <property type="entry name" value="SENSOR HISTIDINE KINASE"/>
    <property type="match status" value="1"/>
</dbReference>
<dbReference type="SMART" id="SM00387">
    <property type="entry name" value="HATPase_c"/>
    <property type="match status" value="1"/>
</dbReference>
<reference evidence="15 16" key="1">
    <citation type="journal article" date="2018" name="ISME J.">
        <title>Endosymbiont genomes yield clues of tubeworm success.</title>
        <authorList>
            <person name="Li Y."/>
            <person name="Liles M.R."/>
            <person name="Halanych K.M."/>
        </authorList>
    </citation>
    <scope>NUCLEOTIDE SEQUENCE [LARGE SCALE GENOMIC DNA]</scope>
    <source>
        <strain evidence="15">A1464</strain>
    </source>
</reference>
<dbReference type="SUPFAM" id="SSF55874">
    <property type="entry name" value="ATPase domain of HSP90 chaperone/DNA topoisomerase II/histidine kinase"/>
    <property type="match status" value="1"/>
</dbReference>
<feature type="domain" description="Response regulatory" evidence="12">
    <location>
        <begin position="756"/>
        <end position="870"/>
    </location>
</feature>
<protein>
    <recommendedName>
        <fullName evidence="2">histidine kinase</fullName>
        <ecNumber evidence="2">2.7.13.3</ecNumber>
    </recommendedName>
</protein>
<sequence>MSFSVFNRESPLARRIIVLTILFSAFISLITTGFQLYRVYIDDMSEVESAFKQIKSSYLGSIRNSLWSYDIEQLQEVMDGISHLQEVEYVEVYDDSNRVISAGNLGDGSHITSEEDILYEYNQKTMSVGKFKIYSGLSRIYKKLWIEGWYILLANMIKTFFVALFMLFLFYKYISRHLYDMSNFAKNITIDNLQEKMHLKRINNESDELDDVVNAINLMCSNLDKSLKKRKQIEIKLKINETNLLNAQSMAHLGSWEYDVHTRSLSWSDEVYNIFGVEKGKVVNYSSFLEYVHPDDRASVDSAYIKSLEDKKDGYVIEHRIIQASSGKIRYVIEKCSHIKDDMGNVISSLGMVHDITELKLSALKIQEQSVELQQILDSMLDAVITFDGSGAITSCNESAVEIFGRQRENILSLNIDELIPEKQVDLNIPDLIKSIGSDDVAGINNHDFIAMRQNNKEFPIQLSLAELPRLDNINRLFVVTCHDTEIELMQKKQLQRSQKMDALGKLTGGVAHDYNNMLGVILGYAELLKEALSDQPKLYEYVEQIDYAGKRGANLTKKLLTFSRHEPTALDKLDINELLTNQYDMLQKLLTVRIKLRFELEEGLWPVLLDNSELEDVVLNMCINSMHAMSNKASGSELVISTRNVHSNHLDDQIPGLKAGDYIELSIVDNGTGMEDILKERIFEPFFSTKGDKGTGLGLSQVYGFVKRSNGVIKVDSKIGEGTKFLLYFPRYSGLNLEQTAPLSEDDVDVKGNETILVVDDEPSLMMLTTERLKGQGYKVLCAENGKQALAVLELEHVDLILSDVIMPEMNGNELATIVQEKYPDIKIQMASGYTNDKLNNLSDESLRQNLLHKPYESNKLFHNLRVLLSQ</sequence>
<feature type="transmembrane region" description="Helical" evidence="10">
    <location>
        <begin position="149"/>
        <end position="171"/>
    </location>
</feature>
<dbReference type="InterPro" id="IPR013655">
    <property type="entry name" value="PAS_fold_3"/>
</dbReference>
<dbReference type="SUPFAM" id="SSF52172">
    <property type="entry name" value="CheY-like"/>
    <property type="match status" value="1"/>
</dbReference>
<dbReference type="InterPro" id="IPR035965">
    <property type="entry name" value="PAS-like_dom_sf"/>
</dbReference>
<evidence type="ECO:0000259" key="14">
    <source>
        <dbReference type="PROSITE" id="PS50113"/>
    </source>
</evidence>
<dbReference type="InterPro" id="IPR036890">
    <property type="entry name" value="HATPase_C_sf"/>
</dbReference>
<dbReference type="Gene3D" id="1.10.287.130">
    <property type="match status" value="1"/>
</dbReference>
<proteinExistence type="predicted"/>
<dbReference type="Proteomes" id="UP000254266">
    <property type="component" value="Unassembled WGS sequence"/>
</dbReference>
<organism evidence="15 16">
    <name type="scientific">endosymbiont of Galathealinum brachiosum</name>
    <dbReference type="NCBI Taxonomy" id="2200906"/>
    <lineage>
        <taxon>Bacteria</taxon>
        <taxon>Pseudomonadati</taxon>
        <taxon>Pseudomonadota</taxon>
        <taxon>Gammaproteobacteria</taxon>
        <taxon>sulfur-oxidizing symbionts</taxon>
    </lineage>
</organism>
<evidence type="ECO:0000256" key="9">
    <source>
        <dbReference type="PROSITE-ProRule" id="PRU00169"/>
    </source>
</evidence>
<dbReference type="Pfam" id="PF17149">
    <property type="entry name" value="CHASE5"/>
    <property type="match status" value="1"/>
</dbReference>
<evidence type="ECO:0000259" key="12">
    <source>
        <dbReference type="PROSITE" id="PS50110"/>
    </source>
</evidence>
<feature type="domain" description="PAS" evidence="13">
    <location>
        <begin position="259"/>
        <end position="311"/>
    </location>
</feature>
<keyword evidence="4" id="KW-0808">Transferase</keyword>
<dbReference type="CDD" id="cd00082">
    <property type="entry name" value="HisKA"/>
    <property type="match status" value="1"/>
</dbReference>
<dbReference type="PROSITE" id="PS50110">
    <property type="entry name" value="RESPONSE_REGULATORY"/>
    <property type="match status" value="1"/>
</dbReference>
<dbReference type="Pfam" id="PF08447">
    <property type="entry name" value="PAS_3"/>
    <property type="match status" value="1"/>
</dbReference>
<dbReference type="PROSITE" id="PS50109">
    <property type="entry name" value="HIS_KIN"/>
    <property type="match status" value="1"/>
</dbReference>
<gene>
    <name evidence="15" type="ORF">DIZ80_02005</name>
</gene>
<dbReference type="SMART" id="SM00091">
    <property type="entry name" value="PAS"/>
    <property type="match status" value="2"/>
</dbReference>
<dbReference type="CDD" id="cd00130">
    <property type="entry name" value="PAS"/>
    <property type="match status" value="2"/>
</dbReference>
<dbReference type="NCBIfam" id="TIGR00229">
    <property type="entry name" value="sensory_box"/>
    <property type="match status" value="2"/>
</dbReference>
<evidence type="ECO:0000259" key="13">
    <source>
        <dbReference type="PROSITE" id="PS50112"/>
    </source>
</evidence>
<keyword evidence="7" id="KW-0067">ATP-binding</keyword>
<dbReference type="SUPFAM" id="SSF47384">
    <property type="entry name" value="Homodimeric domain of signal transducing histidine kinase"/>
    <property type="match status" value="1"/>
</dbReference>
<dbReference type="InterPro" id="IPR001789">
    <property type="entry name" value="Sig_transdc_resp-reg_receiver"/>
</dbReference>
<dbReference type="InterPro" id="IPR005467">
    <property type="entry name" value="His_kinase_dom"/>
</dbReference>
<keyword evidence="6" id="KW-0418">Kinase</keyword>
<feature type="domain" description="PAC" evidence="14">
    <location>
        <begin position="315"/>
        <end position="368"/>
    </location>
</feature>
<accession>A0A370DMW7</accession>
<dbReference type="PROSITE" id="PS50113">
    <property type="entry name" value="PAC"/>
    <property type="match status" value="1"/>
</dbReference>
<evidence type="ECO:0000259" key="11">
    <source>
        <dbReference type="PROSITE" id="PS50109"/>
    </source>
</evidence>
<dbReference type="InterPro" id="IPR033414">
    <property type="entry name" value="Sensor_dom"/>
</dbReference>
<dbReference type="InterPro" id="IPR000014">
    <property type="entry name" value="PAS"/>
</dbReference>
<dbReference type="GO" id="GO:0005524">
    <property type="term" value="F:ATP binding"/>
    <property type="evidence" value="ECO:0007669"/>
    <property type="project" value="UniProtKB-KW"/>
</dbReference>